<accession>A0ABR0BI73</accession>
<feature type="region of interest" description="Disordered" evidence="1">
    <location>
        <begin position="43"/>
        <end position="81"/>
    </location>
</feature>
<organism evidence="2 3">
    <name type="scientific">Purpureocillium lilacinum</name>
    <name type="common">Paecilomyces lilacinus</name>
    <dbReference type="NCBI Taxonomy" id="33203"/>
    <lineage>
        <taxon>Eukaryota</taxon>
        <taxon>Fungi</taxon>
        <taxon>Dikarya</taxon>
        <taxon>Ascomycota</taxon>
        <taxon>Pezizomycotina</taxon>
        <taxon>Sordariomycetes</taxon>
        <taxon>Hypocreomycetidae</taxon>
        <taxon>Hypocreales</taxon>
        <taxon>Ophiocordycipitaceae</taxon>
        <taxon>Purpureocillium</taxon>
    </lineage>
</organism>
<dbReference type="EMBL" id="JAWRVI010000083">
    <property type="protein sequence ID" value="KAK4078470.1"/>
    <property type="molecule type" value="Genomic_DNA"/>
</dbReference>
<gene>
    <name evidence="2" type="ORF">Purlil1_11988</name>
</gene>
<protein>
    <recommendedName>
        <fullName evidence="4">SAM-dependent methyltransferase</fullName>
    </recommendedName>
</protein>
<keyword evidence="3" id="KW-1185">Reference proteome</keyword>
<dbReference type="Gene3D" id="3.40.50.150">
    <property type="entry name" value="Vaccinia Virus protein VP39"/>
    <property type="match status" value="2"/>
</dbReference>
<feature type="region of interest" description="Disordered" evidence="1">
    <location>
        <begin position="1"/>
        <end position="22"/>
    </location>
</feature>
<dbReference type="InterPro" id="IPR029063">
    <property type="entry name" value="SAM-dependent_MTases_sf"/>
</dbReference>
<evidence type="ECO:0000256" key="1">
    <source>
        <dbReference type="SAM" id="MobiDB-lite"/>
    </source>
</evidence>
<evidence type="ECO:0008006" key="4">
    <source>
        <dbReference type="Google" id="ProtNLM"/>
    </source>
</evidence>
<feature type="compositionally biased region" description="Low complexity" evidence="1">
    <location>
        <begin position="57"/>
        <end position="81"/>
    </location>
</feature>
<name>A0ABR0BI73_PURLI</name>
<feature type="region of interest" description="Disordered" evidence="1">
    <location>
        <begin position="245"/>
        <end position="264"/>
    </location>
</feature>
<evidence type="ECO:0000313" key="2">
    <source>
        <dbReference type="EMBL" id="KAK4078470.1"/>
    </source>
</evidence>
<comment type="caution">
    <text evidence="2">The sequence shown here is derived from an EMBL/GenBank/DDBJ whole genome shotgun (WGS) entry which is preliminary data.</text>
</comment>
<reference evidence="2 3" key="1">
    <citation type="journal article" date="2024" name="Microbiol. Resour. Announc.">
        <title>Genome annotations for the ascomycete fungi Trichoderma harzianum, Trichoderma aggressivum, and Purpureocillium lilacinum.</title>
        <authorList>
            <person name="Beijen E.P.W."/>
            <person name="Ohm R.A."/>
        </authorList>
    </citation>
    <scope>NUCLEOTIDE SEQUENCE [LARGE SCALE GENOMIC DNA]</scope>
    <source>
        <strain evidence="2 3">CBS 150709</strain>
    </source>
</reference>
<dbReference type="Proteomes" id="UP001287286">
    <property type="component" value="Unassembled WGS sequence"/>
</dbReference>
<evidence type="ECO:0000313" key="3">
    <source>
        <dbReference type="Proteomes" id="UP001287286"/>
    </source>
</evidence>
<dbReference type="SUPFAM" id="SSF53335">
    <property type="entry name" value="S-adenosyl-L-methionine-dependent methyltransferases"/>
    <property type="match status" value="1"/>
</dbReference>
<sequence>MQSILNTTTDHHPSTSLTSPAGIPRLAIDINVYQRQTRITTMAADEQTPTPTPTNPVPTTMATSTTSNTTAGNTNASNSNNTLSQAKYADLTFNSPLSAPHADALIAHLALSPSSSSSLSTTTISVVDLGCGWGELLLRAAESVAASSSSSHSGEVGAAVTFTGVDTDAALLERGRLLARLGSRGDSSNASTSPSVSFVDAPASSWTQPAHRAICIGSSHALGGTRPALQHLARIVAPYSSSSSLSSSSATSAPPPSASPSPSTSSYARVLFGEMFWQVSPPPEATRALFGDDEVPGSLADLVASCRDEGWTVLHVSVADQAEWDDFESRHRSGQRRWLLEHPGSEGADELRRQLDQREHDYLAHYRGILGFAFLILAR</sequence>
<proteinExistence type="predicted"/>
<feature type="compositionally biased region" description="Polar residues" evidence="1">
    <location>
        <begin position="1"/>
        <end position="19"/>
    </location>
</feature>